<dbReference type="GO" id="GO:0009245">
    <property type="term" value="P:lipid A biosynthetic process"/>
    <property type="evidence" value="ECO:0007669"/>
    <property type="project" value="UniProtKB-UniRule"/>
</dbReference>
<dbReference type="EC" id="2.4.1.182" evidence="2 10"/>
<dbReference type="OrthoDB" id="9801642at2"/>
<evidence type="ECO:0000256" key="7">
    <source>
        <dbReference type="ARBA" id="ARBA00022679"/>
    </source>
</evidence>
<reference evidence="11 12" key="1">
    <citation type="submission" date="2018-03" db="EMBL/GenBank/DDBJ databases">
        <title>Genomic Encyclopedia of Archaeal and Bacterial Type Strains, Phase II (KMG-II): from individual species to whole genera.</title>
        <authorList>
            <person name="Goeker M."/>
        </authorList>
    </citation>
    <scope>NUCLEOTIDE SEQUENCE [LARGE SCALE GENOMIC DNA]</scope>
    <source>
        <strain evidence="11 12">DSM 28229</strain>
    </source>
</reference>
<evidence type="ECO:0000256" key="3">
    <source>
        <dbReference type="ARBA" id="ARBA00020902"/>
    </source>
</evidence>
<dbReference type="AlphaFoldDB" id="A0A315ZBC9"/>
<keyword evidence="4" id="KW-0444">Lipid biosynthesis</keyword>
<evidence type="ECO:0000256" key="2">
    <source>
        <dbReference type="ARBA" id="ARBA00012687"/>
    </source>
</evidence>
<evidence type="ECO:0000256" key="10">
    <source>
        <dbReference type="NCBIfam" id="TIGR00215"/>
    </source>
</evidence>
<keyword evidence="7" id="KW-0808">Transferase</keyword>
<dbReference type="Pfam" id="PF02684">
    <property type="entry name" value="LpxB"/>
    <property type="match status" value="1"/>
</dbReference>
<dbReference type="EMBL" id="QGDO01000003">
    <property type="protein sequence ID" value="PWJ42024.1"/>
    <property type="molecule type" value="Genomic_DNA"/>
</dbReference>
<dbReference type="RefSeq" id="WP_109618600.1">
    <property type="nucleotide sequence ID" value="NZ_QGDO01000003.1"/>
</dbReference>
<dbReference type="InterPro" id="IPR003835">
    <property type="entry name" value="Glyco_trans_19"/>
</dbReference>
<comment type="function">
    <text evidence="1">Condensation of UDP-2,3-diacylglucosamine and 2,3-diacylglucosamine-1-phosphate to form lipid A disaccharide, a precursor of lipid A, a phosphorylated glycolipid that anchors the lipopolysaccharide to the outer membrane of the cell.</text>
</comment>
<comment type="caution">
    <text evidence="11">The sequence shown here is derived from an EMBL/GenBank/DDBJ whole genome shotgun (WGS) entry which is preliminary data.</text>
</comment>
<keyword evidence="6" id="KW-0328">Glycosyltransferase</keyword>
<evidence type="ECO:0000256" key="9">
    <source>
        <dbReference type="ARBA" id="ARBA00048975"/>
    </source>
</evidence>
<gene>
    <name evidence="11" type="ORF">BC781_103274</name>
</gene>
<dbReference type="SUPFAM" id="SSF53756">
    <property type="entry name" value="UDP-Glycosyltransferase/glycogen phosphorylase"/>
    <property type="match status" value="1"/>
</dbReference>
<protein>
    <recommendedName>
        <fullName evidence="3 10">Lipid-A-disaccharide synthase</fullName>
        <ecNumber evidence="2 10">2.4.1.182</ecNumber>
    </recommendedName>
</protein>
<keyword evidence="12" id="KW-1185">Reference proteome</keyword>
<evidence type="ECO:0000256" key="1">
    <source>
        <dbReference type="ARBA" id="ARBA00002056"/>
    </source>
</evidence>
<organism evidence="11 12">
    <name type="scientific">Sediminitomix flava</name>
    <dbReference type="NCBI Taxonomy" id="379075"/>
    <lineage>
        <taxon>Bacteria</taxon>
        <taxon>Pseudomonadati</taxon>
        <taxon>Bacteroidota</taxon>
        <taxon>Cytophagia</taxon>
        <taxon>Cytophagales</taxon>
        <taxon>Flammeovirgaceae</taxon>
        <taxon>Sediminitomix</taxon>
    </lineage>
</organism>
<comment type="catalytic activity">
    <reaction evidence="9">
        <text>a lipid X + a UDP-2-N,3-O-bis[(3R)-3-hydroxyacyl]-alpha-D-glucosamine = a lipid A disaccharide + UDP + H(+)</text>
        <dbReference type="Rhea" id="RHEA:67828"/>
        <dbReference type="ChEBI" id="CHEBI:15378"/>
        <dbReference type="ChEBI" id="CHEBI:58223"/>
        <dbReference type="ChEBI" id="CHEBI:137748"/>
        <dbReference type="ChEBI" id="CHEBI:176338"/>
        <dbReference type="ChEBI" id="CHEBI:176343"/>
        <dbReference type="EC" id="2.4.1.182"/>
    </reaction>
</comment>
<dbReference type="NCBIfam" id="TIGR00215">
    <property type="entry name" value="lpxB"/>
    <property type="match status" value="1"/>
</dbReference>
<keyword evidence="8" id="KW-0443">Lipid metabolism</keyword>
<accession>A0A315ZBC9</accession>
<dbReference type="GO" id="GO:0008915">
    <property type="term" value="F:lipid-A-disaccharide synthase activity"/>
    <property type="evidence" value="ECO:0007669"/>
    <property type="project" value="UniProtKB-UniRule"/>
</dbReference>
<evidence type="ECO:0000256" key="8">
    <source>
        <dbReference type="ARBA" id="ARBA00023098"/>
    </source>
</evidence>
<evidence type="ECO:0000256" key="4">
    <source>
        <dbReference type="ARBA" id="ARBA00022516"/>
    </source>
</evidence>
<keyword evidence="5" id="KW-0441">Lipid A biosynthesis</keyword>
<name>A0A315ZBC9_SEDFL</name>
<evidence type="ECO:0000313" key="11">
    <source>
        <dbReference type="EMBL" id="PWJ42024.1"/>
    </source>
</evidence>
<dbReference type="PANTHER" id="PTHR30372">
    <property type="entry name" value="LIPID-A-DISACCHARIDE SYNTHASE"/>
    <property type="match status" value="1"/>
</dbReference>
<evidence type="ECO:0000256" key="6">
    <source>
        <dbReference type="ARBA" id="ARBA00022676"/>
    </source>
</evidence>
<dbReference type="PANTHER" id="PTHR30372:SF4">
    <property type="entry name" value="LIPID-A-DISACCHARIDE SYNTHASE, MITOCHONDRIAL-RELATED"/>
    <property type="match status" value="1"/>
</dbReference>
<evidence type="ECO:0000256" key="5">
    <source>
        <dbReference type="ARBA" id="ARBA00022556"/>
    </source>
</evidence>
<dbReference type="Proteomes" id="UP000245535">
    <property type="component" value="Unassembled WGS sequence"/>
</dbReference>
<sequence length="369" mass="42338">MKYYIIAGEKSGDLHASNLVKELKIVDPNATFRGCGGDEMQAQGVELLKHYKDMAFMGFLEVVKNLMTIRKNIKNVKKDIAAYQPDVVILVDYSGFNLRIAEFTKKAGIKTYYYISPKVWAWNTGRAKKIKRLVDKMFVIMHFEKEFYKKYDFEVDYVGNPLFDAIGQFEKDEQFLAKEGLGEKPIIAILPGSRYQEVTKILPTMLSVTDKYPDYQFVVAGVKQLPDEVYKEVRERNIKIVFDNTYNLFSYAHAGIITSGTATLETALFDVPQVVCYTTSGVTYAVIKSLIKVKFISLVNLIADKEIVKELIQGEYTSENLKKELDLVLGENRDRILRDYKEMKAKIETEGTSKRTAKLMWQYLNEDKA</sequence>
<proteinExistence type="predicted"/>
<dbReference type="GO" id="GO:0016020">
    <property type="term" value="C:membrane"/>
    <property type="evidence" value="ECO:0007669"/>
    <property type="project" value="GOC"/>
</dbReference>
<dbReference type="GO" id="GO:0005543">
    <property type="term" value="F:phospholipid binding"/>
    <property type="evidence" value="ECO:0007669"/>
    <property type="project" value="TreeGrafter"/>
</dbReference>
<evidence type="ECO:0000313" key="12">
    <source>
        <dbReference type="Proteomes" id="UP000245535"/>
    </source>
</evidence>